<sequence>MTSPLAELFELAIRGYQRFISPLSAARCRYYPTCSQYALTAIGRFGAVRGLLLAMLRILRCTPFNDGGIDDVPRRFSIFYRFHWSKAHEEARLTPGVTDKETVRQ</sequence>
<dbReference type="RefSeq" id="WP_340468438.1">
    <property type="nucleotide sequence ID" value="NZ_JBANBB010000001.1"/>
</dbReference>
<dbReference type="EMBL" id="JBANBB010000001">
    <property type="protein sequence ID" value="MEK0305881.1"/>
    <property type="molecule type" value="Genomic_DNA"/>
</dbReference>
<dbReference type="HAMAP" id="MF_00386">
    <property type="entry name" value="UPF0161_YidD"/>
    <property type="match status" value="1"/>
</dbReference>
<reference evidence="2 3" key="1">
    <citation type="submission" date="2024-02" db="EMBL/GenBank/DDBJ databases">
        <title>Bifidobacterium honeyensis sp. nov., isolated from the comb honey.</title>
        <authorList>
            <person name="Liu W."/>
            <person name="Li Y."/>
        </authorList>
    </citation>
    <scope>NUCLEOTIDE SEQUENCE [LARGE SCALE GENOMIC DNA]</scope>
    <source>
        <strain evidence="2 3">IMAU50988</strain>
    </source>
</reference>
<evidence type="ECO:0000313" key="3">
    <source>
        <dbReference type="Proteomes" id="UP001373159"/>
    </source>
</evidence>
<comment type="similarity">
    <text evidence="1">Belongs to the UPF0161 family.</text>
</comment>
<dbReference type="PANTHER" id="PTHR33383:SF1">
    <property type="entry name" value="MEMBRANE PROTEIN INSERTION EFFICIENCY FACTOR-RELATED"/>
    <property type="match status" value="1"/>
</dbReference>
<evidence type="ECO:0000256" key="1">
    <source>
        <dbReference type="HAMAP-Rule" id="MF_00386"/>
    </source>
</evidence>
<dbReference type="PANTHER" id="PTHR33383">
    <property type="entry name" value="MEMBRANE PROTEIN INSERTION EFFICIENCY FACTOR-RELATED"/>
    <property type="match status" value="1"/>
</dbReference>
<dbReference type="Pfam" id="PF01809">
    <property type="entry name" value="YidD"/>
    <property type="match status" value="1"/>
</dbReference>
<dbReference type="Proteomes" id="UP001373159">
    <property type="component" value="Unassembled WGS sequence"/>
</dbReference>
<comment type="caution">
    <text evidence="2">The sequence shown here is derived from an EMBL/GenBank/DDBJ whole genome shotgun (WGS) entry which is preliminary data.</text>
</comment>
<keyword evidence="3" id="KW-1185">Reference proteome</keyword>
<comment type="subcellular location">
    <subcellularLocation>
        <location evidence="1">Cell membrane</location>
        <topology evidence="1">Peripheral membrane protein</topology>
        <orientation evidence="1">Cytoplasmic side</orientation>
    </subcellularLocation>
</comment>
<organism evidence="2 3">
    <name type="scientific">Bifidobacterium favimelis</name>
    <dbReference type="NCBI Taxonomy" id="3122979"/>
    <lineage>
        <taxon>Bacteria</taxon>
        <taxon>Bacillati</taxon>
        <taxon>Actinomycetota</taxon>
        <taxon>Actinomycetes</taxon>
        <taxon>Bifidobacteriales</taxon>
        <taxon>Bifidobacteriaceae</taxon>
        <taxon>Bifidobacterium</taxon>
    </lineage>
</organism>
<proteinExistence type="inferred from homology"/>
<protein>
    <recommendedName>
        <fullName evidence="1">Putative membrane protein insertion efficiency factor</fullName>
    </recommendedName>
</protein>
<gene>
    <name evidence="2" type="primary">yidD</name>
    <name evidence="2" type="ORF">V8P97_00075</name>
</gene>
<dbReference type="NCBIfam" id="TIGR00278">
    <property type="entry name" value="membrane protein insertion efficiency factor YidD"/>
    <property type="match status" value="1"/>
</dbReference>
<keyword evidence="1" id="KW-1003">Cell membrane</keyword>
<evidence type="ECO:0000313" key="2">
    <source>
        <dbReference type="EMBL" id="MEK0305881.1"/>
    </source>
</evidence>
<keyword evidence="1" id="KW-0472">Membrane</keyword>
<name>A0ABU8ZKV2_9BIFI</name>
<comment type="function">
    <text evidence="1">Could be involved in insertion of integral membrane proteins into the membrane.</text>
</comment>
<dbReference type="SMART" id="SM01234">
    <property type="entry name" value="Haemolytic"/>
    <property type="match status" value="1"/>
</dbReference>
<dbReference type="InterPro" id="IPR002696">
    <property type="entry name" value="Membr_insert_effic_factor_YidD"/>
</dbReference>
<accession>A0ABU8ZKV2</accession>